<accession>A0A9D4ZC84</accession>
<evidence type="ECO:0000313" key="10">
    <source>
        <dbReference type="Proteomes" id="UP000886520"/>
    </source>
</evidence>
<keyword evidence="3 5" id="KW-0862">Zinc</keyword>
<feature type="domain" description="C3H1-type" evidence="8">
    <location>
        <begin position="317"/>
        <end position="345"/>
    </location>
</feature>
<proteinExistence type="predicted"/>
<protein>
    <recommendedName>
        <fullName evidence="8">C3H1-type domain-containing protein</fullName>
    </recommendedName>
</protein>
<feature type="zinc finger region" description="C3H1-type" evidence="5">
    <location>
        <begin position="70"/>
        <end position="98"/>
    </location>
</feature>
<dbReference type="AlphaFoldDB" id="A0A9D4ZC84"/>
<dbReference type="InterPro" id="IPR036855">
    <property type="entry name" value="Znf_CCCH_sf"/>
</dbReference>
<dbReference type="SUPFAM" id="SSF90229">
    <property type="entry name" value="CCCH zinc finger"/>
    <property type="match status" value="5"/>
</dbReference>
<feature type="zinc finger region" description="C3H1-type" evidence="5">
    <location>
        <begin position="363"/>
        <end position="391"/>
    </location>
</feature>
<feature type="domain" description="C3H1-type" evidence="8">
    <location>
        <begin position="363"/>
        <end position="391"/>
    </location>
</feature>
<dbReference type="PANTHER" id="PTHR12506:SF50">
    <property type="entry name" value="ZINC FINGER CCCH DOMAIN-CONTAINING PROTEIN 26"/>
    <property type="match status" value="1"/>
</dbReference>
<feature type="domain" description="C3H1-type" evidence="8">
    <location>
        <begin position="160"/>
        <end position="188"/>
    </location>
</feature>
<dbReference type="SMART" id="SM00356">
    <property type="entry name" value="ZnF_C3H1"/>
    <property type="match status" value="5"/>
</dbReference>
<dbReference type="EMBL" id="JABFUD020000017">
    <property type="protein sequence ID" value="KAI5067361.1"/>
    <property type="molecule type" value="Genomic_DNA"/>
</dbReference>
<feature type="chain" id="PRO_5039359933" description="C3H1-type domain-containing protein" evidence="7">
    <location>
        <begin position="21"/>
        <end position="461"/>
    </location>
</feature>
<feature type="region of interest" description="Disordered" evidence="6">
    <location>
        <begin position="293"/>
        <end position="318"/>
    </location>
</feature>
<name>A0A9D4ZC84_ADICA</name>
<organism evidence="9 10">
    <name type="scientific">Adiantum capillus-veneris</name>
    <name type="common">Maidenhair fern</name>
    <dbReference type="NCBI Taxonomy" id="13818"/>
    <lineage>
        <taxon>Eukaryota</taxon>
        <taxon>Viridiplantae</taxon>
        <taxon>Streptophyta</taxon>
        <taxon>Embryophyta</taxon>
        <taxon>Tracheophyta</taxon>
        <taxon>Polypodiopsida</taxon>
        <taxon>Polypodiidae</taxon>
        <taxon>Polypodiales</taxon>
        <taxon>Pteridineae</taxon>
        <taxon>Pteridaceae</taxon>
        <taxon>Vittarioideae</taxon>
        <taxon>Adiantum</taxon>
    </lineage>
</organism>
<keyword evidence="4" id="KW-0238">DNA-binding</keyword>
<keyword evidence="2 5" id="KW-0863">Zinc-finger</keyword>
<feature type="domain" description="C3H1-type" evidence="8">
    <location>
        <begin position="114"/>
        <end position="142"/>
    </location>
</feature>
<reference evidence="9" key="1">
    <citation type="submission" date="2021-01" db="EMBL/GenBank/DDBJ databases">
        <title>Adiantum capillus-veneris genome.</title>
        <authorList>
            <person name="Fang Y."/>
            <person name="Liao Q."/>
        </authorList>
    </citation>
    <scope>NUCLEOTIDE SEQUENCE</scope>
    <source>
        <strain evidence="9">H3</strain>
        <tissue evidence="9">Leaf</tissue>
    </source>
</reference>
<keyword evidence="7" id="KW-0732">Signal</keyword>
<keyword evidence="1 5" id="KW-0479">Metal-binding</keyword>
<dbReference type="GO" id="GO:0003677">
    <property type="term" value="F:DNA binding"/>
    <property type="evidence" value="ECO:0007669"/>
    <property type="project" value="UniProtKB-KW"/>
</dbReference>
<dbReference type="InterPro" id="IPR050974">
    <property type="entry name" value="Plant_ZF_CCCH"/>
</dbReference>
<evidence type="ECO:0000256" key="5">
    <source>
        <dbReference type="PROSITE-ProRule" id="PRU00723"/>
    </source>
</evidence>
<evidence type="ECO:0000259" key="8">
    <source>
        <dbReference type="PROSITE" id="PS50103"/>
    </source>
</evidence>
<dbReference type="GO" id="GO:0008270">
    <property type="term" value="F:zinc ion binding"/>
    <property type="evidence" value="ECO:0007669"/>
    <property type="project" value="UniProtKB-KW"/>
</dbReference>
<dbReference type="PROSITE" id="PS50103">
    <property type="entry name" value="ZF_C3H1"/>
    <property type="match status" value="5"/>
</dbReference>
<sequence length="461" mass="50867">MINQVVLLLHHRILIGFAVADLISMSHGIQWQQQQQQQVAPIAGETGLDEAMWRLSFQREEGVDPPYPERSGEPDCPYYMRTGLCGFGANCKFNHPPSRRLVLPSRNRGEYPERPGQPECQYYLKTGTCKFGPSCKYHHPRERAGSAGRAQLNVLNLPLRPGEKDCAYYLRTGNCKFGPTCKFNHPPPLMSMPGSPMFPGAPPGTGNVPQLYPWPMPRPVYLPSPRLPGPSIPPILVPQSPVSVPHQWSPYQVPLSMQEGQQQAMPGGYIYGAAVPPQEPVAVGLLSPFMPGSTSMRLPTPPSPSASGLREEPYPERPGEPECQYYMRTGECKFGSQCRYHHPRDRNMSMPASFFSSMGLPLRPGAPPCTFYSRFGYCKFGAACKFDHSFMPATFPQVRMDMSISNPYAMGHMGPLSGPAGPSSSELPIDAHGQPYSREMLEEGDATQAGLQTMDVHRGSS</sequence>
<evidence type="ECO:0000256" key="1">
    <source>
        <dbReference type="ARBA" id="ARBA00022723"/>
    </source>
</evidence>
<dbReference type="Pfam" id="PF00642">
    <property type="entry name" value="zf-CCCH"/>
    <property type="match status" value="5"/>
</dbReference>
<dbReference type="InterPro" id="IPR000571">
    <property type="entry name" value="Znf_CCCH"/>
</dbReference>
<feature type="region of interest" description="Disordered" evidence="6">
    <location>
        <begin position="414"/>
        <end position="433"/>
    </location>
</feature>
<dbReference type="Gene3D" id="4.10.1000.10">
    <property type="entry name" value="Zinc finger, CCCH-type"/>
    <property type="match status" value="3"/>
</dbReference>
<dbReference type="OrthoDB" id="411372at2759"/>
<dbReference type="Proteomes" id="UP000886520">
    <property type="component" value="Chromosome 17"/>
</dbReference>
<evidence type="ECO:0000256" key="4">
    <source>
        <dbReference type="ARBA" id="ARBA00023125"/>
    </source>
</evidence>
<feature type="zinc finger region" description="C3H1-type" evidence="5">
    <location>
        <begin position="160"/>
        <end position="188"/>
    </location>
</feature>
<feature type="compositionally biased region" description="Basic and acidic residues" evidence="6">
    <location>
        <begin position="309"/>
        <end position="318"/>
    </location>
</feature>
<comment type="caution">
    <text evidence="9">The sequence shown here is derived from an EMBL/GenBank/DDBJ whole genome shotgun (WGS) entry which is preliminary data.</text>
</comment>
<gene>
    <name evidence="9" type="ORF">GOP47_0017889</name>
</gene>
<evidence type="ECO:0000256" key="7">
    <source>
        <dbReference type="SAM" id="SignalP"/>
    </source>
</evidence>
<keyword evidence="10" id="KW-1185">Reference proteome</keyword>
<feature type="compositionally biased region" description="Low complexity" evidence="6">
    <location>
        <begin position="414"/>
        <end position="428"/>
    </location>
</feature>
<feature type="zinc finger region" description="C3H1-type" evidence="5">
    <location>
        <begin position="114"/>
        <end position="142"/>
    </location>
</feature>
<dbReference type="GO" id="GO:0003729">
    <property type="term" value="F:mRNA binding"/>
    <property type="evidence" value="ECO:0007669"/>
    <property type="project" value="UniProtKB-ARBA"/>
</dbReference>
<evidence type="ECO:0000313" key="9">
    <source>
        <dbReference type="EMBL" id="KAI5067361.1"/>
    </source>
</evidence>
<evidence type="ECO:0000256" key="2">
    <source>
        <dbReference type="ARBA" id="ARBA00022771"/>
    </source>
</evidence>
<evidence type="ECO:0000256" key="6">
    <source>
        <dbReference type="SAM" id="MobiDB-lite"/>
    </source>
</evidence>
<feature type="zinc finger region" description="C3H1-type" evidence="5">
    <location>
        <begin position="317"/>
        <end position="345"/>
    </location>
</feature>
<feature type="domain" description="C3H1-type" evidence="8">
    <location>
        <begin position="70"/>
        <end position="98"/>
    </location>
</feature>
<feature type="signal peptide" evidence="7">
    <location>
        <begin position="1"/>
        <end position="20"/>
    </location>
</feature>
<dbReference type="PANTHER" id="PTHR12506">
    <property type="entry name" value="PROTEIN PHOSPHATASE RELATED"/>
    <property type="match status" value="1"/>
</dbReference>
<evidence type="ECO:0000256" key="3">
    <source>
        <dbReference type="ARBA" id="ARBA00022833"/>
    </source>
</evidence>